<sequence>MSASRYRQQRSLFFGAILTAVAVASPVARGGSDEDAALSPGNEPGSSKQEVLISRDKMGVPFVQGATAEAVLYGAGYASAQDRLFQIEFLRRTANGSLAELLGPSVLEMDKEARIDGFTDSEMRAQIDALPEEHKKLFKAMVKGANAYIAKAIEEPKVYMPLEFEKYGISLKPITEEDAARITQLTVRTYGGTGGNELNNLAFLAEMQKRHGSAKAQKIFDDIVVLDDPDADTVVRRNASTAVAMARKAVVIPRKIPASTIEVAQKLRETRVARAELMERIGFTRGASRSLIVGPQRSADGKVMMMQSTADGYDMSISGGGLNASGLTIGLGVPVMGRGFQHGWLITTGESDTIDVMEHDINPSNPGQYRYNGAWKNFESREETINVRGSSPVKIKVLRSVQGPIFQMDEQAGKAYARRNAVWGRELQGFVSSIEFGRAKSLAEFRQAASAVVQNFNLSYGGEDGHIEIWHSGLQPVRPAGVDPRLPAKGDGSQDWQGFVPFDRWVNEANPKDGYFHAWNNKASKESTYGDTSRYGETFRTWMAHDLMAAKPKVTMADMKNFNYSLAHGFGGVDLSSTSPKFFQPYLEKAVREDADPRRRRAVELMVGWNALREDKNGDDKYDSAGQTIFENWRALALKEVFNDVIGDWAEKLDAPLYVKYRTSLLLRALKGKAAGKPFSVDYLNGRDIDAVVRKTLDTTLAEMEKKFGTADMNAWLTPVAYRTFSSSSLMGSLAVDLGKIPAKIKHNGNENWNAIMKIDASRLPIETLIPTGGQSWFINTSGTASPHISDQVERHRDLDFKSVATSDKDAAVAAVGTPIKLTFAP</sequence>
<comment type="cofactor">
    <cofactor evidence="13">
        <name>Ca(2+)</name>
        <dbReference type="ChEBI" id="CHEBI:29108"/>
    </cofactor>
    <text evidence="13">Binds 1 Ca(2+) ion per dimer.</text>
</comment>
<evidence type="ECO:0000256" key="11">
    <source>
        <dbReference type="ARBA" id="ARBA00048629"/>
    </source>
</evidence>
<feature type="binding site" evidence="13">
    <location>
        <position position="352"/>
    </location>
    <ligand>
        <name>Ca(2+)</name>
        <dbReference type="ChEBI" id="CHEBI:29108"/>
    </ligand>
</feature>
<evidence type="ECO:0000256" key="1">
    <source>
        <dbReference type="ARBA" id="ARBA00004418"/>
    </source>
</evidence>
<dbReference type="InterPro" id="IPR043147">
    <property type="entry name" value="Penicillin_amidase_A-knob"/>
</dbReference>
<keyword evidence="3" id="KW-0673">Quorum sensing</keyword>
<evidence type="ECO:0000256" key="6">
    <source>
        <dbReference type="ARBA" id="ARBA00022801"/>
    </source>
</evidence>
<reference evidence="16" key="1">
    <citation type="submission" date="2015-12" db="EMBL/GenBank/DDBJ databases">
        <title>The first report of fully sequenced SIM-encoding plasmid pHN39-SIM.</title>
        <authorList>
            <person name="Sun F."/>
            <person name="Zhou D."/>
            <person name="Wang Q."/>
            <person name="Feng J."/>
            <person name="Feng W."/>
            <person name="Luo W."/>
            <person name="Zhang D."/>
            <person name="Chen Y."/>
            <person name="Qiu X."/>
            <person name="Yin Z."/>
            <person name="Chen W."/>
            <person name="Xia P."/>
        </authorList>
    </citation>
    <scope>NUCLEOTIDE SEQUENCE</scope>
    <source>
        <strain evidence="16">HN39</strain>
        <plasmid evidence="16">pHN39-SIM</plasmid>
    </source>
</reference>
<dbReference type="GO" id="GO:0017000">
    <property type="term" value="P:antibiotic biosynthetic process"/>
    <property type="evidence" value="ECO:0007669"/>
    <property type="project" value="InterPro"/>
</dbReference>
<evidence type="ECO:0000256" key="8">
    <source>
        <dbReference type="ARBA" id="ARBA00038735"/>
    </source>
</evidence>
<dbReference type="AlphaFoldDB" id="A0A3G1DGZ1"/>
<dbReference type="Gene3D" id="1.10.287.150">
    <property type="match status" value="1"/>
</dbReference>
<dbReference type="Gene3D" id="3.60.20.10">
    <property type="entry name" value="Glutamine Phosphoribosylpyrophosphate, subunit 1, domain 1"/>
    <property type="match status" value="1"/>
</dbReference>
<feature type="chain" id="PRO_5018000018" description="Acyl-homoserine lactone acylase QuiP" evidence="15">
    <location>
        <begin position="25"/>
        <end position="826"/>
    </location>
</feature>
<dbReference type="PIRSF" id="PIRSF001227">
    <property type="entry name" value="Pen_acylase"/>
    <property type="match status" value="1"/>
</dbReference>
<comment type="subunit">
    <text evidence="8">Heterodimer of an alpha subunit and a beta subunit processed from the same precursor.</text>
</comment>
<evidence type="ECO:0000256" key="14">
    <source>
        <dbReference type="SAM" id="MobiDB-lite"/>
    </source>
</evidence>
<evidence type="ECO:0000256" key="2">
    <source>
        <dbReference type="ARBA" id="ARBA00006586"/>
    </source>
</evidence>
<dbReference type="InterPro" id="IPR014395">
    <property type="entry name" value="Pen/GL7ACA/AHL_acylase"/>
</dbReference>
<evidence type="ECO:0000256" key="9">
    <source>
        <dbReference type="ARBA" id="ARBA00039041"/>
    </source>
</evidence>
<dbReference type="RefSeq" id="WP_192929300.1">
    <property type="nucleotide sequence ID" value="NZ_JAIQJL010000047.1"/>
</dbReference>
<dbReference type="GO" id="GO:0046872">
    <property type="term" value="F:metal ion binding"/>
    <property type="evidence" value="ECO:0007669"/>
    <property type="project" value="UniProtKB-KW"/>
</dbReference>
<dbReference type="PANTHER" id="PTHR34218:SF4">
    <property type="entry name" value="ACYL-HOMOSERINE LACTONE ACYLASE QUIP"/>
    <property type="match status" value="1"/>
</dbReference>
<dbReference type="SUPFAM" id="SSF56235">
    <property type="entry name" value="N-terminal nucleophile aminohydrolases (Ntn hydrolases)"/>
    <property type="match status" value="1"/>
</dbReference>
<dbReference type="Gene3D" id="2.30.120.10">
    <property type="match status" value="1"/>
</dbReference>
<evidence type="ECO:0000256" key="3">
    <source>
        <dbReference type="ARBA" id="ARBA00022654"/>
    </source>
</evidence>
<evidence type="ECO:0000256" key="5">
    <source>
        <dbReference type="ARBA" id="ARBA00022764"/>
    </source>
</evidence>
<geneLocation type="plasmid" evidence="16">
    <name>pHN39-SIM</name>
</geneLocation>
<feature type="region of interest" description="Disordered" evidence="14">
    <location>
        <begin position="31"/>
        <end position="50"/>
    </location>
</feature>
<dbReference type="Gene3D" id="1.10.439.10">
    <property type="entry name" value="Penicillin Amidohydrolase, domain 1"/>
    <property type="match status" value="1"/>
</dbReference>
<keyword evidence="13" id="KW-0106">Calcium</keyword>
<dbReference type="PANTHER" id="PTHR34218">
    <property type="entry name" value="PEPTIDASE S45 PENICILLIN AMIDASE"/>
    <property type="match status" value="1"/>
</dbReference>
<dbReference type="EC" id="3.5.1.97" evidence="9"/>
<dbReference type="InterPro" id="IPR029055">
    <property type="entry name" value="Ntn_hydrolases_N"/>
</dbReference>
<comment type="catalytic activity">
    <reaction evidence="11">
        <text>an N-acyl-L-homoserine lactone + H2O = L-homoserine lactone + a carboxylate</text>
        <dbReference type="Rhea" id="RHEA:18937"/>
        <dbReference type="ChEBI" id="CHEBI:15377"/>
        <dbReference type="ChEBI" id="CHEBI:29067"/>
        <dbReference type="ChEBI" id="CHEBI:55474"/>
        <dbReference type="ChEBI" id="CHEBI:58633"/>
        <dbReference type="EC" id="3.5.1.97"/>
    </reaction>
</comment>
<organism evidence="16">
    <name type="scientific">Pseudomonas aeruginosa</name>
    <dbReference type="NCBI Taxonomy" id="287"/>
    <lineage>
        <taxon>Bacteria</taxon>
        <taxon>Pseudomonadati</taxon>
        <taxon>Pseudomonadota</taxon>
        <taxon>Gammaproteobacteria</taxon>
        <taxon>Pseudomonadales</taxon>
        <taxon>Pseudomonadaceae</taxon>
        <taxon>Pseudomonas</taxon>
    </lineage>
</organism>
<dbReference type="EMBL" id="KU254577">
    <property type="protein sequence ID" value="AMP35955.1"/>
    <property type="molecule type" value="Genomic_DNA"/>
</dbReference>
<name>A0A3G1DGZ1_PSEAI</name>
<feature type="signal peptide" evidence="15">
    <location>
        <begin position="1"/>
        <end position="24"/>
    </location>
</feature>
<keyword evidence="6" id="KW-0378">Hydrolase</keyword>
<dbReference type="GO" id="GO:0009372">
    <property type="term" value="P:quorum sensing"/>
    <property type="evidence" value="ECO:0007669"/>
    <property type="project" value="UniProtKB-KW"/>
</dbReference>
<feature type="binding site" evidence="13">
    <location>
        <position position="197"/>
    </location>
    <ligand>
        <name>Ca(2+)</name>
        <dbReference type="ChEBI" id="CHEBI:29108"/>
    </ligand>
</feature>
<dbReference type="Pfam" id="PF01804">
    <property type="entry name" value="Penicil_amidase"/>
    <property type="match status" value="1"/>
</dbReference>
<dbReference type="InterPro" id="IPR043146">
    <property type="entry name" value="Penicillin_amidase_N_B-knob"/>
</dbReference>
<accession>A0A3G1DGZ1</accession>
<keyword evidence="5" id="KW-0574">Periplasm</keyword>
<evidence type="ECO:0000256" key="10">
    <source>
        <dbReference type="ARBA" id="ARBA00039697"/>
    </source>
</evidence>
<dbReference type="Gene3D" id="1.10.1400.10">
    <property type="match status" value="1"/>
</dbReference>
<keyword evidence="16" id="KW-0614">Plasmid</keyword>
<comment type="subcellular location">
    <subcellularLocation>
        <location evidence="1">Periplasm</location>
    </subcellularLocation>
</comment>
<dbReference type="InterPro" id="IPR023343">
    <property type="entry name" value="Penicillin_amidase_dom1"/>
</dbReference>
<protein>
    <recommendedName>
        <fullName evidence="10">Acyl-homoserine lactone acylase QuiP</fullName>
        <ecNumber evidence="9">3.5.1.97</ecNumber>
    </recommendedName>
</protein>
<feature type="binding site" evidence="13">
    <location>
        <position position="484"/>
    </location>
    <ligand>
        <name>Ca(2+)</name>
        <dbReference type="ChEBI" id="CHEBI:29108"/>
    </ligand>
</feature>
<keyword evidence="7" id="KW-0865">Zymogen</keyword>
<evidence type="ECO:0000256" key="13">
    <source>
        <dbReference type="PIRSR" id="PIRSR001227-2"/>
    </source>
</evidence>
<feature type="binding site" evidence="13">
    <location>
        <position position="355"/>
    </location>
    <ligand>
        <name>Ca(2+)</name>
        <dbReference type="ChEBI" id="CHEBI:29108"/>
    </ligand>
</feature>
<comment type="similarity">
    <text evidence="2">Belongs to the peptidase S45 family.</text>
</comment>
<feature type="active site" description="Nucleophile" evidence="12">
    <location>
        <position position="288"/>
    </location>
</feature>
<proteinExistence type="inferred from homology"/>
<evidence type="ECO:0000256" key="12">
    <source>
        <dbReference type="PIRSR" id="PIRSR001227-1"/>
    </source>
</evidence>
<keyword evidence="4 15" id="KW-0732">Signal</keyword>
<dbReference type="GO" id="GO:0042597">
    <property type="term" value="C:periplasmic space"/>
    <property type="evidence" value="ECO:0007669"/>
    <property type="project" value="UniProtKB-SubCell"/>
</dbReference>
<evidence type="ECO:0000256" key="15">
    <source>
        <dbReference type="SAM" id="SignalP"/>
    </source>
</evidence>
<keyword evidence="13" id="KW-0479">Metal-binding</keyword>
<evidence type="ECO:0000256" key="7">
    <source>
        <dbReference type="ARBA" id="ARBA00023145"/>
    </source>
</evidence>
<dbReference type="GO" id="GO:0016811">
    <property type="term" value="F:hydrolase activity, acting on carbon-nitrogen (but not peptide) bonds, in linear amides"/>
    <property type="evidence" value="ECO:0007669"/>
    <property type="project" value="InterPro"/>
</dbReference>
<evidence type="ECO:0000256" key="4">
    <source>
        <dbReference type="ARBA" id="ARBA00022729"/>
    </source>
</evidence>
<dbReference type="InterPro" id="IPR002692">
    <property type="entry name" value="S45"/>
</dbReference>
<evidence type="ECO:0000313" key="16">
    <source>
        <dbReference type="EMBL" id="AMP35955.1"/>
    </source>
</evidence>